<evidence type="ECO:0000313" key="2">
    <source>
        <dbReference type="EMBL" id="KAK7102471.1"/>
    </source>
</evidence>
<protein>
    <recommendedName>
        <fullName evidence="4">RRM domain-containing protein</fullName>
    </recommendedName>
</protein>
<dbReference type="Gene3D" id="3.30.70.330">
    <property type="match status" value="2"/>
</dbReference>
<evidence type="ECO:0000313" key="3">
    <source>
        <dbReference type="Proteomes" id="UP001374579"/>
    </source>
</evidence>
<gene>
    <name evidence="2" type="ORF">V1264_020685</name>
</gene>
<feature type="region of interest" description="Disordered" evidence="1">
    <location>
        <begin position="258"/>
        <end position="296"/>
    </location>
</feature>
<feature type="compositionally biased region" description="Polar residues" evidence="1">
    <location>
        <begin position="484"/>
        <end position="498"/>
    </location>
</feature>
<name>A0AAN9BCB8_9CAEN</name>
<dbReference type="EMBL" id="JBAMIC010000010">
    <property type="protein sequence ID" value="KAK7102471.1"/>
    <property type="molecule type" value="Genomic_DNA"/>
</dbReference>
<dbReference type="AlphaFoldDB" id="A0AAN9BCB8"/>
<dbReference type="InterPro" id="IPR012677">
    <property type="entry name" value="Nucleotide-bd_a/b_plait_sf"/>
</dbReference>
<feature type="compositionally biased region" description="Basic and acidic residues" evidence="1">
    <location>
        <begin position="1"/>
        <end position="19"/>
    </location>
</feature>
<feature type="compositionally biased region" description="Polar residues" evidence="1">
    <location>
        <begin position="32"/>
        <end position="46"/>
    </location>
</feature>
<dbReference type="PANTHER" id="PTHR15225">
    <property type="entry name" value="INTERFERON-INDUCED PROTEIN 35/NMI N-MYC/STAT INTERACTING PROTEIN"/>
    <property type="match status" value="1"/>
</dbReference>
<feature type="compositionally biased region" description="Polar residues" evidence="1">
    <location>
        <begin position="505"/>
        <end position="518"/>
    </location>
</feature>
<accession>A0AAN9BCB8</accession>
<evidence type="ECO:0000256" key="1">
    <source>
        <dbReference type="SAM" id="MobiDB-lite"/>
    </source>
</evidence>
<proteinExistence type="predicted"/>
<feature type="region of interest" description="Disordered" evidence="1">
    <location>
        <begin position="446"/>
        <end position="518"/>
    </location>
</feature>
<keyword evidence="3" id="KW-1185">Reference proteome</keyword>
<sequence length="518" mass="55964">MEKRKGPPDEGADLNRDKDNDGDEGLELLDVTGTSGQNQLTSPQRTTTASNVFLLRSLDASMMGNSQTGFVGFGGGERVIVMDSRGLNFLNSWSQGPGLPGSVHSQQISVENLSPLVSLSSRGSRAGDSSQMPHFVPPGTQGNFPAYPGTYGPACPPNGQCGMPFQNYPAPGPSVPYGPGPYGPTSLPDQVSQHPYDFQGPQQYIHSQGYHDNIQGAPMRGIPPQSYNYGRRPGPGFTADPNANTARYGFPYATNHHQQGFWQNPHGAPPQGQPNVLQQGPMPRGPTGNPPGYQQPKTIRIDTQVDPKFLKLYFANETNGGGKIDGDPVDHRSSGGYVLITFLNAEVAGCLLSRPHRVKGENLRVSLHHETHSETNRTVVVSGPPKLIADEEYLELYFTNREESSGGAVDGIEYDQKDQVTRIVFKDASVAKAVLDQEQHTLDGQRLVVGTSVPKKTKAPAPQPKQISERRAPAFSPRKPQPVRTAQQQGYSSVTQPKQKAPSVSAKNSPTTPTCDKR</sequence>
<dbReference type="PANTHER" id="PTHR15225:SF8">
    <property type="entry name" value="RNA-BINDING PROTEIN 43"/>
    <property type="match status" value="1"/>
</dbReference>
<feature type="region of interest" description="Disordered" evidence="1">
    <location>
        <begin position="1"/>
        <end position="46"/>
    </location>
</feature>
<evidence type="ECO:0008006" key="4">
    <source>
        <dbReference type="Google" id="ProtNLM"/>
    </source>
</evidence>
<reference evidence="2 3" key="1">
    <citation type="submission" date="2024-02" db="EMBL/GenBank/DDBJ databases">
        <title>Chromosome-scale genome assembly of the rough periwinkle Littorina saxatilis.</title>
        <authorList>
            <person name="De Jode A."/>
            <person name="Faria R."/>
            <person name="Formenti G."/>
            <person name="Sims Y."/>
            <person name="Smith T.P."/>
            <person name="Tracey A."/>
            <person name="Wood J.M.D."/>
            <person name="Zagrodzka Z.B."/>
            <person name="Johannesson K."/>
            <person name="Butlin R.K."/>
            <person name="Leder E.H."/>
        </authorList>
    </citation>
    <scope>NUCLEOTIDE SEQUENCE [LARGE SCALE GENOMIC DNA]</scope>
    <source>
        <strain evidence="2">Snail1</strain>
        <tissue evidence="2">Muscle</tissue>
    </source>
</reference>
<dbReference type="Pfam" id="PF23085">
    <property type="entry name" value="RRM_PARP14_3"/>
    <property type="match status" value="2"/>
</dbReference>
<comment type="caution">
    <text evidence="2">The sequence shown here is derived from an EMBL/GenBank/DDBJ whole genome shotgun (WGS) entry which is preliminary data.</text>
</comment>
<organism evidence="2 3">
    <name type="scientific">Littorina saxatilis</name>
    <dbReference type="NCBI Taxonomy" id="31220"/>
    <lineage>
        <taxon>Eukaryota</taxon>
        <taxon>Metazoa</taxon>
        <taxon>Spiralia</taxon>
        <taxon>Lophotrochozoa</taxon>
        <taxon>Mollusca</taxon>
        <taxon>Gastropoda</taxon>
        <taxon>Caenogastropoda</taxon>
        <taxon>Littorinimorpha</taxon>
        <taxon>Littorinoidea</taxon>
        <taxon>Littorinidae</taxon>
        <taxon>Littorina</taxon>
    </lineage>
</organism>
<dbReference type="Proteomes" id="UP001374579">
    <property type="component" value="Unassembled WGS sequence"/>
</dbReference>